<evidence type="ECO:0000313" key="3">
    <source>
        <dbReference type="EMBL" id="CAD7695844.1"/>
    </source>
</evidence>
<dbReference type="EMBL" id="CAJHUC010000394">
    <property type="protein sequence ID" value="CAD7695844.1"/>
    <property type="molecule type" value="Genomic_DNA"/>
</dbReference>
<dbReference type="GO" id="GO:0016791">
    <property type="term" value="F:phosphatase activity"/>
    <property type="evidence" value="ECO:0007669"/>
    <property type="project" value="InterPro"/>
</dbReference>
<dbReference type="AlphaFoldDB" id="A0A8S1IXC7"/>
<dbReference type="InterPro" id="IPR023214">
    <property type="entry name" value="HAD_sf"/>
</dbReference>
<comment type="caution">
    <text evidence="3">The sequence shown here is derived from an EMBL/GenBank/DDBJ whole genome shotgun (WGS) entry which is preliminary data.</text>
</comment>
<dbReference type="OrthoDB" id="277011at2759"/>
<dbReference type="NCBIfam" id="TIGR02251">
    <property type="entry name" value="HIF-SF_euk"/>
    <property type="match status" value="1"/>
</dbReference>
<feature type="domain" description="FCP1 homology" evidence="2">
    <location>
        <begin position="95"/>
        <end position="266"/>
    </location>
</feature>
<dbReference type="PANTHER" id="PTHR12210">
    <property type="entry name" value="DULLARD PROTEIN PHOSPHATASE"/>
    <property type="match status" value="1"/>
</dbReference>
<accession>A0A8S1IXC7</accession>
<sequence>MEAGQRARSAPAPARGVHPLELVLAVWHFLRLLFSGLAALAAYLSAPLSWLGRHARTSQAIMAGPARSPRRPPALRASPEPRRPAKWLLPPLMASDFGKMTVVLDLDETLISSRPAKNAPARLRPGGLRSVELDCDGTSVGKSSRVVMFMRPGLFEFLSRLTSFAEVVLFTAGVPAYAEPLANALDPARRFFSARLYRGDTVATVWHSYVKDLSKLGRDLRRTVLVDNSPYSFLLQPANGIPCVPFRGAGGDQQLLKVILPLLECLSYVHDIRPVLNNHFKMASWFRARGCNVELDL</sequence>
<dbReference type="Proteomes" id="UP000708148">
    <property type="component" value="Unassembled WGS sequence"/>
</dbReference>
<reference evidence="3" key="1">
    <citation type="submission" date="2020-12" db="EMBL/GenBank/DDBJ databases">
        <authorList>
            <person name="Iha C."/>
        </authorList>
    </citation>
    <scope>NUCLEOTIDE SEQUENCE</scope>
</reference>
<dbReference type="PROSITE" id="PS50969">
    <property type="entry name" value="FCP1"/>
    <property type="match status" value="1"/>
</dbReference>
<dbReference type="InterPro" id="IPR036412">
    <property type="entry name" value="HAD-like_sf"/>
</dbReference>
<dbReference type="SUPFAM" id="SSF56784">
    <property type="entry name" value="HAD-like"/>
    <property type="match status" value="1"/>
</dbReference>
<dbReference type="InterPro" id="IPR011948">
    <property type="entry name" value="Dullard_phosphatase"/>
</dbReference>
<dbReference type="InterPro" id="IPR050365">
    <property type="entry name" value="TIM50"/>
</dbReference>
<gene>
    <name evidence="3" type="ORF">OSTQU699_LOCUS1205</name>
</gene>
<keyword evidence="4" id="KW-1185">Reference proteome</keyword>
<proteinExistence type="predicted"/>
<dbReference type="InterPro" id="IPR004274">
    <property type="entry name" value="FCP1_dom"/>
</dbReference>
<evidence type="ECO:0000313" key="4">
    <source>
        <dbReference type="Proteomes" id="UP000708148"/>
    </source>
</evidence>
<feature type="region of interest" description="Disordered" evidence="1">
    <location>
        <begin position="61"/>
        <end position="82"/>
    </location>
</feature>
<protein>
    <recommendedName>
        <fullName evidence="2">FCP1 homology domain-containing protein</fullName>
    </recommendedName>
</protein>
<evidence type="ECO:0000256" key="1">
    <source>
        <dbReference type="SAM" id="MobiDB-lite"/>
    </source>
</evidence>
<evidence type="ECO:0000259" key="2">
    <source>
        <dbReference type="PROSITE" id="PS50969"/>
    </source>
</evidence>
<dbReference type="CDD" id="cd07521">
    <property type="entry name" value="HAD_FCP1-like"/>
    <property type="match status" value="1"/>
</dbReference>
<dbReference type="Gene3D" id="3.40.50.1000">
    <property type="entry name" value="HAD superfamily/HAD-like"/>
    <property type="match status" value="1"/>
</dbReference>
<name>A0A8S1IXC7_9CHLO</name>
<dbReference type="Pfam" id="PF03031">
    <property type="entry name" value="NIF"/>
    <property type="match status" value="1"/>
</dbReference>
<organism evidence="3 4">
    <name type="scientific">Ostreobium quekettii</name>
    <dbReference type="NCBI Taxonomy" id="121088"/>
    <lineage>
        <taxon>Eukaryota</taxon>
        <taxon>Viridiplantae</taxon>
        <taxon>Chlorophyta</taxon>
        <taxon>core chlorophytes</taxon>
        <taxon>Ulvophyceae</taxon>
        <taxon>TCBD clade</taxon>
        <taxon>Bryopsidales</taxon>
        <taxon>Ostreobineae</taxon>
        <taxon>Ostreobiaceae</taxon>
        <taxon>Ostreobium</taxon>
    </lineage>
</organism>
<dbReference type="SMART" id="SM00577">
    <property type="entry name" value="CPDc"/>
    <property type="match status" value="1"/>
</dbReference>